<organism evidence="1 2">
    <name type="scientific">Candidatus Roizmanbacteria bacterium RIFCSPLOWO2_01_FULL_37_16</name>
    <dbReference type="NCBI Taxonomy" id="1802058"/>
    <lineage>
        <taxon>Bacteria</taxon>
        <taxon>Candidatus Roizmaniibacteriota</taxon>
    </lineage>
</organism>
<name>A0A1F7IPY6_9BACT</name>
<evidence type="ECO:0000313" key="1">
    <source>
        <dbReference type="EMBL" id="OGK45423.1"/>
    </source>
</evidence>
<proteinExistence type="predicted"/>
<accession>A0A1F7IPY6</accession>
<reference evidence="1 2" key="1">
    <citation type="journal article" date="2016" name="Nat. Commun.">
        <title>Thousands of microbial genomes shed light on interconnected biogeochemical processes in an aquifer system.</title>
        <authorList>
            <person name="Anantharaman K."/>
            <person name="Brown C.T."/>
            <person name="Hug L.A."/>
            <person name="Sharon I."/>
            <person name="Castelle C.J."/>
            <person name="Probst A.J."/>
            <person name="Thomas B.C."/>
            <person name="Singh A."/>
            <person name="Wilkins M.J."/>
            <person name="Karaoz U."/>
            <person name="Brodie E.L."/>
            <person name="Williams K.H."/>
            <person name="Hubbard S.S."/>
            <person name="Banfield J.F."/>
        </authorList>
    </citation>
    <scope>NUCLEOTIDE SEQUENCE [LARGE SCALE GENOMIC DNA]</scope>
</reference>
<dbReference type="EMBL" id="MGAI01000008">
    <property type="protein sequence ID" value="OGK45423.1"/>
    <property type="molecule type" value="Genomic_DNA"/>
</dbReference>
<gene>
    <name evidence="1" type="ORF">A3B40_02600</name>
</gene>
<comment type="caution">
    <text evidence="1">The sequence shown here is derived from an EMBL/GenBank/DDBJ whole genome shotgun (WGS) entry which is preliminary data.</text>
</comment>
<sequence>MQKLEDAQKMVYEWLKDADEEQRSAFRDVVVLESLILELRETLGKLKSFELIKKNTSDLSKNEVGKMRAYEIRIQLLVTEIALTKNRIYERKISSKYRQAFSLAEGFHRSLYEANFNKVLDEKEDLTDEEAHLLATNRALNDIEFGSYGVDSLKKIEI</sequence>
<protein>
    <submittedName>
        <fullName evidence="1">Uncharacterized protein</fullName>
    </submittedName>
</protein>
<evidence type="ECO:0000313" key="2">
    <source>
        <dbReference type="Proteomes" id="UP000178040"/>
    </source>
</evidence>
<dbReference type="Proteomes" id="UP000178040">
    <property type="component" value="Unassembled WGS sequence"/>
</dbReference>
<dbReference type="AlphaFoldDB" id="A0A1F7IPY6"/>